<keyword evidence="2" id="KW-1185">Reference proteome</keyword>
<accession>A0A1E7FMI7</accession>
<proteinExistence type="predicted"/>
<feature type="non-terminal residue" evidence="1">
    <location>
        <position position="1"/>
    </location>
</feature>
<dbReference type="PANTHER" id="PTHR47150:SF5">
    <property type="entry name" value="OS07G0546750 PROTEIN"/>
    <property type="match status" value="1"/>
</dbReference>
<dbReference type="PANTHER" id="PTHR47150">
    <property type="entry name" value="OS12G0169200 PROTEIN"/>
    <property type="match status" value="1"/>
</dbReference>
<organism evidence="1 2">
    <name type="scientific">Fragilariopsis cylindrus CCMP1102</name>
    <dbReference type="NCBI Taxonomy" id="635003"/>
    <lineage>
        <taxon>Eukaryota</taxon>
        <taxon>Sar</taxon>
        <taxon>Stramenopiles</taxon>
        <taxon>Ochrophyta</taxon>
        <taxon>Bacillariophyta</taxon>
        <taxon>Bacillariophyceae</taxon>
        <taxon>Bacillariophycidae</taxon>
        <taxon>Bacillariales</taxon>
        <taxon>Bacillariaceae</taxon>
        <taxon>Fragilariopsis</taxon>
    </lineage>
</organism>
<dbReference type="OrthoDB" id="42860at2759"/>
<dbReference type="Pfam" id="PF04827">
    <property type="entry name" value="Plant_tran"/>
    <property type="match status" value="1"/>
</dbReference>
<evidence type="ECO:0000313" key="1">
    <source>
        <dbReference type="EMBL" id="OEU19356.1"/>
    </source>
</evidence>
<name>A0A1E7FMI7_9STRA</name>
<feature type="non-terminal residue" evidence="1">
    <location>
        <position position="302"/>
    </location>
</feature>
<gene>
    <name evidence="1" type="ORF">FRACYDRAFT_139262</name>
</gene>
<reference evidence="1 2" key="1">
    <citation type="submission" date="2016-09" db="EMBL/GenBank/DDBJ databases">
        <title>Extensive genetic diversity and differential bi-allelic expression allows diatom success in the polar Southern Ocean.</title>
        <authorList>
            <consortium name="DOE Joint Genome Institute"/>
            <person name="Mock T."/>
            <person name="Otillar R.P."/>
            <person name="Strauss J."/>
            <person name="Dupont C."/>
            <person name="Frickenhaus S."/>
            <person name="Maumus F."/>
            <person name="Mcmullan M."/>
            <person name="Sanges R."/>
            <person name="Schmutz J."/>
            <person name="Toseland A."/>
            <person name="Valas R."/>
            <person name="Veluchamy A."/>
            <person name="Ward B.J."/>
            <person name="Allen A."/>
            <person name="Barry K."/>
            <person name="Falciatore A."/>
            <person name="Ferrante M."/>
            <person name="Fortunato A.E."/>
            <person name="Gloeckner G."/>
            <person name="Gruber A."/>
            <person name="Hipkin R."/>
            <person name="Janech M."/>
            <person name="Kroth P."/>
            <person name="Leese F."/>
            <person name="Lindquist E."/>
            <person name="Lyon B.R."/>
            <person name="Martin J."/>
            <person name="Mayer C."/>
            <person name="Parker M."/>
            <person name="Quesneville H."/>
            <person name="Raymond J."/>
            <person name="Uhlig C."/>
            <person name="Valentin K.U."/>
            <person name="Worden A.Z."/>
            <person name="Armbrust E.V."/>
            <person name="Bowler C."/>
            <person name="Green B."/>
            <person name="Moulton V."/>
            <person name="Van Oosterhout C."/>
            <person name="Grigoriev I."/>
        </authorList>
    </citation>
    <scope>NUCLEOTIDE SEQUENCE [LARGE SCALE GENOMIC DNA]</scope>
    <source>
        <strain evidence="1 2">CCMP1102</strain>
    </source>
</reference>
<evidence type="ECO:0008006" key="3">
    <source>
        <dbReference type="Google" id="ProtNLM"/>
    </source>
</evidence>
<dbReference type="AlphaFoldDB" id="A0A1E7FMI7"/>
<dbReference type="InterPro" id="IPR006912">
    <property type="entry name" value="Harbinger_derived_prot"/>
</dbReference>
<sequence>LFDGREFEQMFRISRARFQRLRMDIGASGDPFFVHLPVDTNGRVGASLDARLLLPIKSLAYGVPPHTFRDYFQMSTTLARDCYSNYNKIIIKIYKKEYLRLPTPADVKAIFQLHEHIHKIKGMMGSLDGMHTFWKNCPVAWQGDFNGAKGKPSIVLEAACDYHLWFWHASYGYAGTMNDINIMNISHLQQGFLNGTFSKIESQSGVMPYIISHEKFMEMFYLVDGIYPRYSRFVKAVRQPILYEECKFTNFQEAARKDIERAFGVFQGMWQCAARPIYIINQQLISEMITCVLILHNMCVSD</sequence>
<dbReference type="EMBL" id="KV784355">
    <property type="protein sequence ID" value="OEU19356.1"/>
    <property type="molecule type" value="Genomic_DNA"/>
</dbReference>
<dbReference type="InParanoid" id="A0A1E7FMI7"/>
<dbReference type="KEGG" id="fcy:FRACYDRAFT_139262"/>
<evidence type="ECO:0000313" key="2">
    <source>
        <dbReference type="Proteomes" id="UP000095751"/>
    </source>
</evidence>
<protein>
    <recommendedName>
        <fullName evidence="3">DDE Tnp4 domain-containing protein</fullName>
    </recommendedName>
</protein>
<dbReference type="Proteomes" id="UP000095751">
    <property type="component" value="Unassembled WGS sequence"/>
</dbReference>